<dbReference type="NCBIfam" id="TIGR03083">
    <property type="entry name" value="maleylpyruvate isomerase family mycothiol-dependent enzyme"/>
    <property type="match status" value="1"/>
</dbReference>
<proteinExistence type="predicted"/>
<dbReference type="RefSeq" id="WP_346228293.1">
    <property type="nucleotide sequence ID" value="NZ_JBDJAW010000022.1"/>
</dbReference>
<dbReference type="GO" id="GO:0016853">
    <property type="term" value="F:isomerase activity"/>
    <property type="evidence" value="ECO:0007669"/>
    <property type="project" value="UniProtKB-KW"/>
</dbReference>
<dbReference type="Pfam" id="PF07398">
    <property type="entry name" value="MDMPI_C"/>
    <property type="match status" value="1"/>
</dbReference>
<feature type="domain" description="MDMPI C-terminal" evidence="2">
    <location>
        <begin position="157"/>
        <end position="257"/>
    </location>
</feature>
<dbReference type="PANTHER" id="PTHR40758:SF1">
    <property type="entry name" value="CONSERVED PROTEIN"/>
    <property type="match status" value="1"/>
</dbReference>
<evidence type="ECO:0000259" key="2">
    <source>
        <dbReference type="Pfam" id="PF07398"/>
    </source>
</evidence>
<keyword evidence="4" id="KW-0413">Isomerase</keyword>
<comment type="caution">
    <text evidence="4">The sequence shown here is derived from an EMBL/GenBank/DDBJ whole genome shotgun (WGS) entry which is preliminary data.</text>
</comment>
<dbReference type="PANTHER" id="PTHR40758">
    <property type="entry name" value="CONSERVED PROTEIN"/>
    <property type="match status" value="1"/>
</dbReference>
<gene>
    <name evidence="4" type="ORF">AAH991_24775</name>
</gene>
<dbReference type="Pfam" id="PF11716">
    <property type="entry name" value="MDMPI_N"/>
    <property type="match status" value="1"/>
</dbReference>
<dbReference type="InterPro" id="IPR034660">
    <property type="entry name" value="DinB/YfiT-like"/>
</dbReference>
<dbReference type="Proteomes" id="UP001447516">
    <property type="component" value="Unassembled WGS sequence"/>
</dbReference>
<dbReference type="InterPro" id="IPR010872">
    <property type="entry name" value="MDMPI_C-term_domain"/>
</dbReference>
<dbReference type="InterPro" id="IPR017517">
    <property type="entry name" value="Maleyloyr_isom"/>
</dbReference>
<keyword evidence="5" id="KW-1185">Reference proteome</keyword>
<reference evidence="4 5" key="1">
    <citation type="submission" date="2024-05" db="EMBL/GenBank/DDBJ databases">
        <title>Microbispora sp.ZYX-F-249.</title>
        <authorList>
            <person name="Xie H."/>
        </authorList>
    </citation>
    <scope>NUCLEOTIDE SEQUENCE [LARGE SCALE GENOMIC DNA]</scope>
    <source>
        <strain evidence="4 5">ZYX-F-249</strain>
    </source>
</reference>
<organism evidence="4 5">
    <name type="scientific">Microbispora maris</name>
    <dbReference type="NCBI Taxonomy" id="3144104"/>
    <lineage>
        <taxon>Bacteria</taxon>
        <taxon>Bacillati</taxon>
        <taxon>Actinomycetota</taxon>
        <taxon>Actinomycetes</taxon>
        <taxon>Streptosporangiales</taxon>
        <taxon>Streptosporangiaceae</taxon>
        <taxon>Microbispora</taxon>
    </lineage>
</organism>
<dbReference type="SUPFAM" id="SSF109854">
    <property type="entry name" value="DinB/YfiT-like putative metalloenzymes"/>
    <property type="match status" value="1"/>
</dbReference>
<dbReference type="EMBL" id="JBDJAW010000022">
    <property type="protein sequence ID" value="MEN3538348.1"/>
    <property type="molecule type" value="Genomic_DNA"/>
</dbReference>
<accession>A0ABV0ASW9</accession>
<name>A0ABV0ASW9_9ACTN</name>
<evidence type="ECO:0000313" key="5">
    <source>
        <dbReference type="Proteomes" id="UP001447516"/>
    </source>
</evidence>
<dbReference type="Gene3D" id="1.20.120.450">
    <property type="entry name" value="dinb family like domain"/>
    <property type="match status" value="1"/>
</dbReference>
<protein>
    <submittedName>
        <fullName evidence="4">Maleylpyruvate isomerase N-terminal domain-containing protein</fullName>
    </submittedName>
</protein>
<evidence type="ECO:0000256" key="1">
    <source>
        <dbReference type="SAM" id="MobiDB-lite"/>
    </source>
</evidence>
<evidence type="ECO:0000259" key="3">
    <source>
        <dbReference type="Pfam" id="PF11716"/>
    </source>
</evidence>
<feature type="region of interest" description="Disordered" evidence="1">
    <location>
        <begin position="205"/>
        <end position="227"/>
    </location>
</feature>
<sequence>MQSALEFPDLLRLIDERSTAFCAAVASAPSLDAQVPTCPEWTLFDLVRHLGEGRHAWATIVAAGPASARPDTSAPEGARAVPREREALLAWMAASTQRLVDALREAGPDRGCWTWWGTSQAPQTCGAVARHQLQQMVVHTYDAQVTVGAPQPLPVEAALDGVEEFLFTCCATTSAWPHEPAIVDYHATEGRSWRLWLSADGARAARLPEPGTTPATDADEDPADASLRGTAGELVLALYDRIPADSLKLDGDPRLFDQLQAWDPDE</sequence>
<feature type="domain" description="Mycothiol-dependent maleylpyruvate isomerase metal-binding" evidence="3">
    <location>
        <begin position="11"/>
        <end position="144"/>
    </location>
</feature>
<evidence type="ECO:0000313" key="4">
    <source>
        <dbReference type="EMBL" id="MEN3538348.1"/>
    </source>
</evidence>
<dbReference type="InterPro" id="IPR024344">
    <property type="entry name" value="MDMPI_metal-binding"/>
</dbReference>